<evidence type="ECO:0000313" key="1">
    <source>
        <dbReference type="EMBL" id="MBB5770861.1"/>
    </source>
</evidence>
<reference evidence="1 2" key="1">
    <citation type="submission" date="2020-08" db="EMBL/GenBank/DDBJ databases">
        <title>Functional genomics of gut bacteria from endangered species of beetles.</title>
        <authorList>
            <person name="Carlos-Shanley C."/>
        </authorList>
    </citation>
    <scope>NUCLEOTIDE SEQUENCE [LARGE SCALE GENOMIC DNA]</scope>
    <source>
        <strain evidence="1 2">S00192</strain>
    </source>
</reference>
<dbReference type="Proteomes" id="UP000556201">
    <property type="component" value="Unassembled WGS sequence"/>
</dbReference>
<gene>
    <name evidence="1" type="ORF">HNP47_000830</name>
</gene>
<dbReference type="EMBL" id="JACHLJ010000001">
    <property type="protein sequence ID" value="MBB5770861.1"/>
    <property type="molecule type" value="Genomic_DNA"/>
</dbReference>
<accession>A0A7W9L500</accession>
<dbReference type="AlphaFoldDB" id="A0A7W9L500"/>
<organism evidence="1 2">
    <name type="scientific">Brevundimonas vesicularis</name>
    <name type="common">Pseudomonas vesicularis</name>
    <dbReference type="NCBI Taxonomy" id="41276"/>
    <lineage>
        <taxon>Bacteria</taxon>
        <taxon>Pseudomonadati</taxon>
        <taxon>Pseudomonadota</taxon>
        <taxon>Alphaproteobacteria</taxon>
        <taxon>Caulobacterales</taxon>
        <taxon>Caulobacteraceae</taxon>
        <taxon>Brevundimonas</taxon>
    </lineage>
</organism>
<name>A0A7W9L500_BREVE</name>
<dbReference type="RefSeq" id="WP_184278460.1">
    <property type="nucleotide sequence ID" value="NZ_JACHLJ010000001.1"/>
</dbReference>
<proteinExistence type="predicted"/>
<sequence>MKPMVIMHYDEKGWLDVRISGEVTVLTVDDRVPADRVYEHTIQEDRDELLAFADGPWGNINDQRSDQLRVKLHRLEHGLAVVGEGA</sequence>
<comment type="caution">
    <text evidence="1">The sequence shown here is derived from an EMBL/GenBank/DDBJ whole genome shotgun (WGS) entry which is preliminary data.</text>
</comment>
<evidence type="ECO:0000313" key="2">
    <source>
        <dbReference type="Proteomes" id="UP000556201"/>
    </source>
</evidence>
<protein>
    <submittedName>
        <fullName evidence="1">Uncharacterized protein</fullName>
    </submittedName>
</protein>